<dbReference type="PANTHER" id="PTHR10655:SF17">
    <property type="entry name" value="LYSOPHOSPHOLIPASE-LIKE PROTEIN 1"/>
    <property type="match status" value="1"/>
</dbReference>
<dbReference type="InterPro" id="IPR029058">
    <property type="entry name" value="AB_hydrolase_fold"/>
</dbReference>
<evidence type="ECO:0000259" key="3">
    <source>
        <dbReference type="Pfam" id="PF02230"/>
    </source>
</evidence>
<dbReference type="InterPro" id="IPR003140">
    <property type="entry name" value="PLipase/COase/thioEstase"/>
</dbReference>
<comment type="similarity">
    <text evidence="1">Belongs to the AB hydrolase superfamily. AB hydrolase 2 family.</text>
</comment>
<organism evidence="4">
    <name type="scientific">hydrothermal vent metagenome</name>
    <dbReference type="NCBI Taxonomy" id="652676"/>
    <lineage>
        <taxon>unclassified sequences</taxon>
        <taxon>metagenomes</taxon>
        <taxon>ecological metagenomes</taxon>
    </lineage>
</organism>
<protein>
    <submittedName>
        <fullName evidence="4">Carboxylesterase PA3859</fullName>
    </submittedName>
</protein>
<dbReference type="AlphaFoldDB" id="A0A3B0W7R1"/>
<dbReference type="Gene3D" id="3.40.50.1820">
    <property type="entry name" value="alpha/beta hydrolase"/>
    <property type="match status" value="1"/>
</dbReference>
<keyword evidence="2" id="KW-0378">Hydrolase</keyword>
<evidence type="ECO:0000256" key="2">
    <source>
        <dbReference type="ARBA" id="ARBA00022801"/>
    </source>
</evidence>
<dbReference type="Pfam" id="PF02230">
    <property type="entry name" value="Abhydrolase_2"/>
    <property type="match status" value="1"/>
</dbReference>
<feature type="domain" description="Phospholipase/carboxylesterase/thioesterase" evidence="3">
    <location>
        <begin position="8"/>
        <end position="216"/>
    </location>
</feature>
<evidence type="ECO:0000313" key="4">
    <source>
        <dbReference type="EMBL" id="VAW46717.1"/>
    </source>
</evidence>
<dbReference type="SUPFAM" id="SSF53474">
    <property type="entry name" value="alpha/beta-Hydrolases"/>
    <property type="match status" value="1"/>
</dbReference>
<name>A0A3B0W7R1_9ZZZZ</name>
<reference evidence="4" key="1">
    <citation type="submission" date="2018-06" db="EMBL/GenBank/DDBJ databases">
        <authorList>
            <person name="Zhirakovskaya E."/>
        </authorList>
    </citation>
    <scope>NUCLEOTIDE SEQUENCE</scope>
</reference>
<dbReference type="InterPro" id="IPR050565">
    <property type="entry name" value="LYPA1-2/EST-like"/>
</dbReference>
<dbReference type="GO" id="GO:0016787">
    <property type="term" value="F:hydrolase activity"/>
    <property type="evidence" value="ECO:0007669"/>
    <property type="project" value="UniProtKB-KW"/>
</dbReference>
<proteinExistence type="inferred from homology"/>
<gene>
    <name evidence="4" type="ORF">MNBD_GAMMA03-589</name>
</gene>
<dbReference type="EMBL" id="UOFC01000112">
    <property type="protein sequence ID" value="VAW46717.1"/>
    <property type="molecule type" value="Genomic_DNA"/>
</dbReference>
<sequence length="220" mass="24526">MQEATQESPIIIEPKGDVTSAVIWLHGLGADGNDFAGLVPQLNLPELHGIRFIFPHAPMQPVTINGGMEMRSWYDIRSIKLMDDIDAAGIRVSCYQIYDLIQAQLDQGIDAHNIVLAGFSQGGLIALHAGLSFSHSLAGIMALSTYCPMPQQFSQHRDVPIFMAHGQFDTMIPFDVGYASYQALNKRGYSIQWQSYTMEHQVCAQEIEDIVNWLKFTLLL</sequence>
<evidence type="ECO:0000256" key="1">
    <source>
        <dbReference type="ARBA" id="ARBA00006499"/>
    </source>
</evidence>
<dbReference type="PANTHER" id="PTHR10655">
    <property type="entry name" value="LYSOPHOSPHOLIPASE-RELATED"/>
    <property type="match status" value="1"/>
</dbReference>
<accession>A0A3B0W7R1</accession>